<dbReference type="EMBL" id="NHYE01000971">
    <property type="protein sequence ID" value="PPR01034.1"/>
    <property type="molecule type" value="Genomic_DNA"/>
</dbReference>
<gene>
    <name evidence="1" type="ORF">CVT26_015635</name>
</gene>
<accession>A0A409YDI4</accession>
<proteinExistence type="predicted"/>
<dbReference type="Proteomes" id="UP000284706">
    <property type="component" value="Unassembled WGS sequence"/>
</dbReference>
<dbReference type="AlphaFoldDB" id="A0A409YDI4"/>
<keyword evidence="2" id="KW-1185">Reference proteome</keyword>
<evidence type="ECO:0000313" key="2">
    <source>
        <dbReference type="Proteomes" id="UP000284706"/>
    </source>
</evidence>
<protein>
    <submittedName>
        <fullName evidence="1">Uncharacterized protein</fullName>
    </submittedName>
</protein>
<evidence type="ECO:0000313" key="1">
    <source>
        <dbReference type="EMBL" id="PPR01034.1"/>
    </source>
</evidence>
<comment type="caution">
    <text evidence="1">The sequence shown here is derived from an EMBL/GenBank/DDBJ whole genome shotgun (WGS) entry which is preliminary data.</text>
</comment>
<name>A0A409YDI4_9AGAR</name>
<dbReference type="InParanoid" id="A0A409YDI4"/>
<organism evidence="1 2">
    <name type="scientific">Gymnopilus dilepis</name>
    <dbReference type="NCBI Taxonomy" id="231916"/>
    <lineage>
        <taxon>Eukaryota</taxon>
        <taxon>Fungi</taxon>
        <taxon>Dikarya</taxon>
        <taxon>Basidiomycota</taxon>
        <taxon>Agaricomycotina</taxon>
        <taxon>Agaricomycetes</taxon>
        <taxon>Agaricomycetidae</taxon>
        <taxon>Agaricales</taxon>
        <taxon>Agaricineae</taxon>
        <taxon>Hymenogastraceae</taxon>
        <taxon>Gymnopilus</taxon>
    </lineage>
</organism>
<reference evidence="1 2" key="1">
    <citation type="journal article" date="2018" name="Evol. Lett.">
        <title>Horizontal gene cluster transfer increased hallucinogenic mushroom diversity.</title>
        <authorList>
            <person name="Reynolds H.T."/>
            <person name="Vijayakumar V."/>
            <person name="Gluck-Thaler E."/>
            <person name="Korotkin H.B."/>
            <person name="Matheny P.B."/>
            <person name="Slot J.C."/>
        </authorList>
    </citation>
    <scope>NUCLEOTIDE SEQUENCE [LARGE SCALE GENOMIC DNA]</scope>
    <source>
        <strain evidence="1 2">SRW20</strain>
    </source>
</reference>
<sequence length="83" mass="9333">MCRSSSISADSRGAPGTEEVIWGLGTYSRFRADPGLYRNTAFRGIGVELRLPTSMIHVCYWFGTFRGARNRNPAENFDAQKTR</sequence>